<feature type="domain" description="Ubiquitin-like" evidence="2">
    <location>
        <begin position="118"/>
        <end position="193"/>
    </location>
</feature>
<organism evidence="3">
    <name type="scientific">Rhodotorula toruloides</name>
    <name type="common">Yeast</name>
    <name type="synonym">Rhodosporidium toruloides</name>
    <dbReference type="NCBI Taxonomy" id="5286"/>
    <lineage>
        <taxon>Eukaryota</taxon>
        <taxon>Fungi</taxon>
        <taxon>Dikarya</taxon>
        <taxon>Basidiomycota</taxon>
        <taxon>Pucciniomycotina</taxon>
        <taxon>Microbotryomycetes</taxon>
        <taxon>Sporidiobolales</taxon>
        <taxon>Sporidiobolaceae</taxon>
        <taxon>Rhodotorula</taxon>
    </lineage>
</organism>
<dbReference type="OrthoDB" id="428577at2759"/>
<feature type="region of interest" description="Disordered" evidence="1">
    <location>
        <begin position="1"/>
        <end position="23"/>
    </location>
</feature>
<evidence type="ECO:0000313" key="3">
    <source>
        <dbReference type="EMBL" id="CDR48517.1"/>
    </source>
</evidence>
<dbReference type="PRINTS" id="PR00348">
    <property type="entry name" value="UBIQUITIN"/>
</dbReference>
<reference evidence="3" key="1">
    <citation type="journal article" date="2014" name="Genome Announc.">
        <title>Draft genome sequence of Rhodosporidium toruloides CECT1137, an oleaginous yeast of biotechnological interest.</title>
        <authorList>
            <person name="Morin N."/>
            <person name="Calcas X."/>
            <person name="Devillers H."/>
            <person name="Durrens P."/>
            <person name="Sherman D.J."/>
            <person name="Nicaud J.-M."/>
            <person name="Neuveglise C."/>
        </authorList>
    </citation>
    <scope>NUCLEOTIDE SEQUENCE</scope>
    <source>
        <strain evidence="3">CECT1137</strain>
    </source>
</reference>
<name>A0A061BN82_RHOTO</name>
<sequence>MAPATRSTKRAASPPPDSRATRPRLPFASVASVQLVIVHYKDQQVLLRVVNGKYDTFTDAVAQTFHFPPHWVDTVEREIEGSWVMLDKSVWEDQMKEPYAEVWPRYRVTAEQHPEGTMRMFAEIEGDKTYKLWVYSSDSVDNVKRLIHDKLGIPADQQRLIFERKQLEDGRTLSDYNIQRNTTIQMVFRLRGGKPVIYLFPPTPLDSASVSVTLAPEWHFFALYPVVNPVKCGNGETTASWTVSAQPDGSLVDLASGLELAYLFWEAESYKTMSNTPSQLAFDPSNPSLDVSNGCALPFAAFLAHLDKTLAALSLHTAARNDFVTYWLSHFTRIRDAGQHIGFRFLVQADYERAARLDVEPKPDVVTRVFLLFKGVDAEDASEWKKADEVDWVEEVGVQVDKIRDESLFRVLEWGGMEVV</sequence>
<gene>
    <name evidence="3" type="ORF">RHTO0S_18e01794g</name>
</gene>
<proteinExistence type="predicted"/>
<dbReference type="Pfam" id="PF00240">
    <property type="entry name" value="ubiquitin"/>
    <property type="match status" value="1"/>
</dbReference>
<evidence type="ECO:0000259" key="2">
    <source>
        <dbReference type="PROSITE" id="PS50053"/>
    </source>
</evidence>
<dbReference type="PROSITE" id="PS50053">
    <property type="entry name" value="UBIQUITIN_2"/>
    <property type="match status" value="1"/>
</dbReference>
<dbReference type="InterPro" id="IPR029071">
    <property type="entry name" value="Ubiquitin-like_domsf"/>
</dbReference>
<dbReference type="EMBL" id="LK052953">
    <property type="protein sequence ID" value="CDR48517.1"/>
    <property type="molecule type" value="Genomic_DNA"/>
</dbReference>
<accession>A0A061BN82</accession>
<dbReference type="SMART" id="SM00213">
    <property type="entry name" value="UBQ"/>
    <property type="match status" value="1"/>
</dbReference>
<dbReference type="PANTHER" id="PTHR10666">
    <property type="entry name" value="UBIQUITIN"/>
    <property type="match status" value="1"/>
</dbReference>
<dbReference type="InterPro" id="IPR000626">
    <property type="entry name" value="Ubiquitin-like_dom"/>
</dbReference>
<dbReference type="Gene3D" id="3.10.20.90">
    <property type="entry name" value="Phosphatidylinositol 3-kinase Catalytic Subunit, Chain A, domain 1"/>
    <property type="match status" value="1"/>
</dbReference>
<protein>
    <submittedName>
        <fullName evidence="3">RHTO0S18e01794g1_1</fullName>
    </submittedName>
</protein>
<dbReference type="InterPro" id="IPR050158">
    <property type="entry name" value="Ubiquitin_ubiquitin-like"/>
</dbReference>
<dbReference type="AlphaFoldDB" id="A0A061BN82"/>
<evidence type="ECO:0000256" key="1">
    <source>
        <dbReference type="SAM" id="MobiDB-lite"/>
    </source>
</evidence>
<dbReference type="InterPro" id="IPR019956">
    <property type="entry name" value="Ubiquitin_dom"/>
</dbReference>
<dbReference type="SUPFAM" id="SSF54236">
    <property type="entry name" value="Ubiquitin-like"/>
    <property type="match status" value="1"/>
</dbReference>